<organism evidence="6 7">
    <name type="scientific">Methylococcus capsulatus</name>
    <dbReference type="NCBI Taxonomy" id="414"/>
    <lineage>
        <taxon>Bacteria</taxon>
        <taxon>Pseudomonadati</taxon>
        <taxon>Pseudomonadota</taxon>
        <taxon>Gammaproteobacteria</taxon>
        <taxon>Methylococcales</taxon>
        <taxon>Methylococcaceae</taxon>
        <taxon>Methylococcus</taxon>
    </lineage>
</organism>
<dbReference type="InterPro" id="IPR036820">
    <property type="entry name" value="Archease_dom_sf"/>
</dbReference>
<sequence length="143" mass="15791">MIDSDSPHWELFEHMADIGVRGFGATPEEAFAQAALALSAVICDPTSIRALEKVEVECEAADLELALVDWLNALIYEMAVRHMVFGRFRVDIAGGRLKGVAWGEPLDPQRHRPAVEIKGATYTELKVEREADGGWRAQCVVDV</sequence>
<keyword evidence="4" id="KW-0106">Calcium</keyword>
<keyword evidence="2" id="KW-0819">tRNA processing</keyword>
<protein>
    <submittedName>
        <fullName evidence="6">Archease</fullName>
    </submittedName>
</protein>
<keyword evidence="7" id="KW-1185">Reference proteome</keyword>
<dbReference type="InterPro" id="IPR023572">
    <property type="entry name" value="Archease_dom"/>
</dbReference>
<dbReference type="Pfam" id="PF01951">
    <property type="entry name" value="Archease"/>
    <property type="match status" value="1"/>
</dbReference>
<dbReference type="SUPFAM" id="SSF69819">
    <property type="entry name" value="MTH1598-like"/>
    <property type="match status" value="1"/>
</dbReference>
<dbReference type="Gene3D" id="3.55.10.10">
    <property type="entry name" value="Archease domain"/>
    <property type="match status" value="1"/>
</dbReference>
<dbReference type="PANTHER" id="PTHR12682:SF11">
    <property type="entry name" value="PROTEIN ARCHEASE"/>
    <property type="match status" value="1"/>
</dbReference>
<evidence type="ECO:0000256" key="4">
    <source>
        <dbReference type="ARBA" id="ARBA00022837"/>
    </source>
</evidence>
<accession>A0ABZ2F7P2</accession>
<dbReference type="PANTHER" id="PTHR12682">
    <property type="entry name" value="ARCHEASE"/>
    <property type="match status" value="1"/>
</dbReference>
<reference evidence="6 7" key="1">
    <citation type="submission" date="2022-09" db="EMBL/GenBank/DDBJ databases">
        <authorList>
            <person name="Giprobiosintez L."/>
        </authorList>
    </citation>
    <scope>NUCLEOTIDE SEQUENCE [LARGE SCALE GENOMIC DNA]</scope>
    <source>
        <strain evidence="7">VKPM-B-12549 (GBS-15)</strain>
    </source>
</reference>
<proteinExistence type="inferred from homology"/>
<name>A0ABZ2F7P2_METCP</name>
<dbReference type="Proteomes" id="UP001359308">
    <property type="component" value="Chromosome"/>
</dbReference>
<gene>
    <name evidence="6" type="ORF">N4J17_06525</name>
</gene>
<evidence type="ECO:0000256" key="3">
    <source>
        <dbReference type="ARBA" id="ARBA00022723"/>
    </source>
</evidence>
<evidence type="ECO:0000259" key="5">
    <source>
        <dbReference type="Pfam" id="PF01951"/>
    </source>
</evidence>
<evidence type="ECO:0000256" key="2">
    <source>
        <dbReference type="ARBA" id="ARBA00022694"/>
    </source>
</evidence>
<evidence type="ECO:0000313" key="7">
    <source>
        <dbReference type="Proteomes" id="UP001359308"/>
    </source>
</evidence>
<dbReference type="EMBL" id="CP104311">
    <property type="protein sequence ID" value="WWF03268.1"/>
    <property type="molecule type" value="Genomic_DNA"/>
</dbReference>
<feature type="domain" description="Archease" evidence="5">
    <location>
        <begin position="9"/>
        <end position="143"/>
    </location>
</feature>
<evidence type="ECO:0000313" key="6">
    <source>
        <dbReference type="EMBL" id="WWF03268.1"/>
    </source>
</evidence>
<dbReference type="InterPro" id="IPR002804">
    <property type="entry name" value="Archease"/>
</dbReference>
<dbReference type="RefSeq" id="WP_198323183.1">
    <property type="nucleotide sequence ID" value="NZ_CP104311.1"/>
</dbReference>
<evidence type="ECO:0000256" key="1">
    <source>
        <dbReference type="ARBA" id="ARBA00007963"/>
    </source>
</evidence>
<keyword evidence="3" id="KW-0479">Metal-binding</keyword>
<comment type="similarity">
    <text evidence="1">Belongs to the archease family.</text>
</comment>